<evidence type="ECO:0000256" key="6">
    <source>
        <dbReference type="ARBA" id="ARBA00022989"/>
    </source>
</evidence>
<keyword evidence="4" id="KW-1003">Cell membrane</keyword>
<evidence type="ECO:0000313" key="11">
    <source>
        <dbReference type="Proteomes" id="UP000321638"/>
    </source>
</evidence>
<feature type="transmembrane region" description="Helical" evidence="8">
    <location>
        <begin position="22"/>
        <end position="43"/>
    </location>
</feature>
<feature type="transmembrane region" description="Helical" evidence="8">
    <location>
        <begin position="412"/>
        <end position="434"/>
    </location>
</feature>
<feature type="transmembrane region" description="Helical" evidence="8">
    <location>
        <begin position="346"/>
        <end position="367"/>
    </location>
</feature>
<accession>A0A5C8PDP7</accession>
<comment type="subcellular location">
    <subcellularLocation>
        <location evidence="1">Cell membrane</location>
        <topology evidence="1">Multi-pass membrane protein</topology>
    </subcellularLocation>
</comment>
<dbReference type="InterPro" id="IPR036259">
    <property type="entry name" value="MFS_trans_sf"/>
</dbReference>
<evidence type="ECO:0000256" key="4">
    <source>
        <dbReference type="ARBA" id="ARBA00022475"/>
    </source>
</evidence>
<feature type="transmembrane region" description="Helical" evidence="8">
    <location>
        <begin position="179"/>
        <end position="200"/>
    </location>
</feature>
<dbReference type="InterPro" id="IPR020846">
    <property type="entry name" value="MFS_dom"/>
</dbReference>
<evidence type="ECO:0000256" key="1">
    <source>
        <dbReference type="ARBA" id="ARBA00004651"/>
    </source>
</evidence>
<keyword evidence="5 8" id="KW-0812">Transmembrane</keyword>
<evidence type="ECO:0000256" key="2">
    <source>
        <dbReference type="ARBA" id="ARBA00008537"/>
    </source>
</evidence>
<sequence length="530" mass="56762">MSDVAVPAGGMPPAPETITARAAVGVLSVMLGAAMSTLSTRLASFGLADIQGAIGAGFDEGSWITTAYTVGDIAIIPFASWIGLSFSVRRLVVISAGCFVIFSLLCPLAPDLPSLLALQFARGLSAGTLIPVTLFIMIRWLPLRWRLYGFGLYSLSSTFTSNISATFEGWITEALSWRFIFWMAAAVGAMVVAGTAWGLPREPSNREVLRNGDWFGMATCALGLGFLSAALDQGNRLDWLGSGLINGLLLAGAGLMVVFVVHELRHPAPLIDLRLLRHINLALGMVTMLAFRIALLASAYVLPQYLTRIQGYRPQDVGEVLFWVALPQLLLPFVIPTILRFVDVRLLLALGFGLLTASCFMSVEITHDWAGPEFLPAEFIQAVAQPIIVVSVITLGFSVVKSPADGLSLARLVNLVRSFGGTVGIAVVGTLITVREHVHANLINLNVDIGDWMTDQRTAALSNAVAGRSVGDEQATLRGYALLARVIQREAFVLAYADAFAVIGAVLLVVLLLYVLARPVDVSVHIPKRA</sequence>
<dbReference type="GO" id="GO:0005886">
    <property type="term" value="C:plasma membrane"/>
    <property type="evidence" value="ECO:0007669"/>
    <property type="project" value="UniProtKB-SubCell"/>
</dbReference>
<dbReference type="InterPro" id="IPR004638">
    <property type="entry name" value="EmrB-like"/>
</dbReference>
<reference evidence="10 11" key="1">
    <citation type="submission" date="2019-06" db="EMBL/GenBank/DDBJ databases">
        <title>New taxonomy in bacterial strain CC-CFT640, isolated from vineyard.</title>
        <authorList>
            <person name="Lin S.-Y."/>
            <person name="Tsai C.-F."/>
            <person name="Young C.-C."/>
        </authorList>
    </citation>
    <scope>NUCLEOTIDE SEQUENCE [LARGE SCALE GENOMIC DNA]</scope>
    <source>
        <strain evidence="10 11">CC-CFT640</strain>
    </source>
</reference>
<dbReference type="NCBIfam" id="TIGR00711">
    <property type="entry name" value="efflux_EmrB"/>
    <property type="match status" value="1"/>
</dbReference>
<proteinExistence type="inferred from homology"/>
<dbReference type="PROSITE" id="PS50850">
    <property type="entry name" value="MFS"/>
    <property type="match status" value="1"/>
</dbReference>
<keyword evidence="3" id="KW-0813">Transport</keyword>
<feature type="transmembrane region" description="Helical" evidence="8">
    <location>
        <begin position="243"/>
        <end position="261"/>
    </location>
</feature>
<dbReference type="AlphaFoldDB" id="A0A5C8PDP7"/>
<feature type="domain" description="Major facilitator superfamily (MFS) profile" evidence="9">
    <location>
        <begin position="25"/>
        <end position="522"/>
    </location>
</feature>
<feature type="transmembrane region" description="Helical" evidence="8">
    <location>
        <begin position="281"/>
        <end position="300"/>
    </location>
</feature>
<feature type="transmembrane region" description="Helical" evidence="8">
    <location>
        <begin position="212"/>
        <end position="231"/>
    </location>
</feature>
<dbReference type="Proteomes" id="UP000321638">
    <property type="component" value="Unassembled WGS sequence"/>
</dbReference>
<dbReference type="RefSeq" id="WP_147850261.1">
    <property type="nucleotide sequence ID" value="NZ_VDUZ01000038.1"/>
</dbReference>
<keyword evidence="6 8" id="KW-1133">Transmembrane helix</keyword>
<organism evidence="10 11">
    <name type="scientific">Vineibacter terrae</name>
    <dbReference type="NCBI Taxonomy" id="2586908"/>
    <lineage>
        <taxon>Bacteria</taxon>
        <taxon>Pseudomonadati</taxon>
        <taxon>Pseudomonadota</taxon>
        <taxon>Alphaproteobacteria</taxon>
        <taxon>Hyphomicrobiales</taxon>
        <taxon>Vineibacter</taxon>
    </lineage>
</organism>
<feature type="transmembrane region" description="Helical" evidence="8">
    <location>
        <begin position="91"/>
        <end position="110"/>
    </location>
</feature>
<feature type="transmembrane region" description="Helical" evidence="8">
    <location>
        <begin position="320"/>
        <end position="339"/>
    </location>
</feature>
<keyword evidence="11" id="KW-1185">Reference proteome</keyword>
<gene>
    <name evidence="10" type="ORF">FHP25_27810</name>
</gene>
<evidence type="ECO:0000259" key="9">
    <source>
        <dbReference type="PROSITE" id="PS50850"/>
    </source>
</evidence>
<name>A0A5C8PDP7_9HYPH</name>
<dbReference type="PANTHER" id="PTHR42718:SF9">
    <property type="entry name" value="MAJOR FACILITATOR SUPERFAMILY MULTIDRUG TRANSPORTER MFSC"/>
    <property type="match status" value="1"/>
</dbReference>
<feature type="transmembrane region" description="Helical" evidence="8">
    <location>
        <begin position="150"/>
        <end position="167"/>
    </location>
</feature>
<dbReference type="InterPro" id="IPR011701">
    <property type="entry name" value="MFS"/>
</dbReference>
<comment type="caution">
    <text evidence="10">The sequence shown here is derived from an EMBL/GenBank/DDBJ whole genome shotgun (WGS) entry which is preliminary data.</text>
</comment>
<keyword evidence="7 8" id="KW-0472">Membrane</keyword>
<evidence type="ECO:0000256" key="3">
    <source>
        <dbReference type="ARBA" id="ARBA00022448"/>
    </source>
</evidence>
<feature type="transmembrane region" description="Helical" evidence="8">
    <location>
        <begin position="116"/>
        <end position="138"/>
    </location>
</feature>
<dbReference type="EMBL" id="VDUZ01000038">
    <property type="protein sequence ID" value="TXL71852.1"/>
    <property type="molecule type" value="Genomic_DNA"/>
</dbReference>
<protein>
    <submittedName>
        <fullName evidence="10">DHA2 family efflux MFS transporter permease subunit</fullName>
    </submittedName>
</protein>
<evidence type="ECO:0000256" key="7">
    <source>
        <dbReference type="ARBA" id="ARBA00023136"/>
    </source>
</evidence>
<feature type="transmembrane region" description="Helical" evidence="8">
    <location>
        <begin position="493"/>
        <end position="516"/>
    </location>
</feature>
<feature type="transmembrane region" description="Helical" evidence="8">
    <location>
        <begin position="379"/>
        <end position="400"/>
    </location>
</feature>
<dbReference type="SUPFAM" id="SSF103473">
    <property type="entry name" value="MFS general substrate transporter"/>
    <property type="match status" value="1"/>
</dbReference>
<evidence type="ECO:0000256" key="5">
    <source>
        <dbReference type="ARBA" id="ARBA00022692"/>
    </source>
</evidence>
<dbReference type="Gene3D" id="1.20.1250.20">
    <property type="entry name" value="MFS general substrate transporter like domains"/>
    <property type="match status" value="1"/>
</dbReference>
<dbReference type="Pfam" id="PF07690">
    <property type="entry name" value="MFS_1"/>
    <property type="match status" value="1"/>
</dbReference>
<dbReference type="PANTHER" id="PTHR42718">
    <property type="entry name" value="MAJOR FACILITATOR SUPERFAMILY MULTIDRUG TRANSPORTER MFSC"/>
    <property type="match status" value="1"/>
</dbReference>
<comment type="similarity">
    <text evidence="2">Belongs to the major facilitator superfamily. EmrB family.</text>
</comment>
<evidence type="ECO:0000313" key="10">
    <source>
        <dbReference type="EMBL" id="TXL71852.1"/>
    </source>
</evidence>
<evidence type="ECO:0000256" key="8">
    <source>
        <dbReference type="SAM" id="Phobius"/>
    </source>
</evidence>
<dbReference type="GO" id="GO:0022857">
    <property type="term" value="F:transmembrane transporter activity"/>
    <property type="evidence" value="ECO:0007669"/>
    <property type="project" value="InterPro"/>
</dbReference>
<dbReference type="OrthoDB" id="9812221at2"/>
<feature type="transmembrane region" description="Helical" evidence="8">
    <location>
        <begin position="63"/>
        <end position="84"/>
    </location>
</feature>